<proteinExistence type="predicted"/>
<feature type="domain" description="DUF6594" evidence="3">
    <location>
        <begin position="23"/>
        <end position="265"/>
    </location>
</feature>
<keyword evidence="1" id="KW-0175">Coiled coil</keyword>
<keyword evidence="2" id="KW-0472">Membrane</keyword>
<feature type="coiled-coil region" evidence="1">
    <location>
        <begin position="37"/>
        <end position="64"/>
    </location>
</feature>
<dbReference type="OrthoDB" id="5416037at2759"/>
<evidence type="ECO:0000259" key="3">
    <source>
        <dbReference type="Pfam" id="PF20237"/>
    </source>
</evidence>
<feature type="transmembrane region" description="Helical" evidence="2">
    <location>
        <begin position="252"/>
        <end position="270"/>
    </location>
</feature>
<dbReference type="AlphaFoldDB" id="A0A6A6ITJ2"/>
<dbReference type="EMBL" id="ML987191">
    <property type="protein sequence ID" value="KAF2253841.1"/>
    <property type="molecule type" value="Genomic_DNA"/>
</dbReference>
<dbReference type="PANTHER" id="PTHR34502:SF5">
    <property type="entry name" value="DUF6594 DOMAIN-CONTAINING PROTEIN"/>
    <property type="match status" value="1"/>
</dbReference>
<evidence type="ECO:0000256" key="2">
    <source>
        <dbReference type="SAM" id="Phobius"/>
    </source>
</evidence>
<evidence type="ECO:0000256" key="1">
    <source>
        <dbReference type="SAM" id="Coils"/>
    </source>
</evidence>
<name>A0A6A6ITJ2_9PLEO</name>
<dbReference type="Pfam" id="PF20237">
    <property type="entry name" value="DUF6594"/>
    <property type="match status" value="1"/>
</dbReference>
<gene>
    <name evidence="4" type="ORF">BU26DRAFT_561111</name>
</gene>
<dbReference type="InterPro" id="IPR046529">
    <property type="entry name" value="DUF6594"/>
</dbReference>
<evidence type="ECO:0000313" key="4">
    <source>
        <dbReference type="EMBL" id="KAF2253841.1"/>
    </source>
</evidence>
<dbReference type="Proteomes" id="UP000800094">
    <property type="component" value="Unassembled WGS sequence"/>
</dbReference>
<dbReference type="RefSeq" id="XP_033688845.1">
    <property type="nucleotide sequence ID" value="XM_033832877.1"/>
</dbReference>
<organism evidence="4 5">
    <name type="scientific">Trematosphaeria pertusa</name>
    <dbReference type="NCBI Taxonomy" id="390896"/>
    <lineage>
        <taxon>Eukaryota</taxon>
        <taxon>Fungi</taxon>
        <taxon>Dikarya</taxon>
        <taxon>Ascomycota</taxon>
        <taxon>Pezizomycotina</taxon>
        <taxon>Dothideomycetes</taxon>
        <taxon>Pleosporomycetidae</taxon>
        <taxon>Pleosporales</taxon>
        <taxon>Massarineae</taxon>
        <taxon>Trematosphaeriaceae</taxon>
        <taxon>Trematosphaeria</taxon>
    </lineage>
</organism>
<evidence type="ECO:0000313" key="5">
    <source>
        <dbReference type="Proteomes" id="UP000800094"/>
    </source>
</evidence>
<protein>
    <recommendedName>
        <fullName evidence="3">DUF6594 domain-containing protein</fullName>
    </recommendedName>
</protein>
<reference evidence="4" key="1">
    <citation type="journal article" date="2020" name="Stud. Mycol.">
        <title>101 Dothideomycetes genomes: a test case for predicting lifestyles and emergence of pathogens.</title>
        <authorList>
            <person name="Haridas S."/>
            <person name="Albert R."/>
            <person name="Binder M."/>
            <person name="Bloem J."/>
            <person name="Labutti K."/>
            <person name="Salamov A."/>
            <person name="Andreopoulos B."/>
            <person name="Baker S."/>
            <person name="Barry K."/>
            <person name="Bills G."/>
            <person name="Bluhm B."/>
            <person name="Cannon C."/>
            <person name="Castanera R."/>
            <person name="Culley D."/>
            <person name="Daum C."/>
            <person name="Ezra D."/>
            <person name="Gonzalez J."/>
            <person name="Henrissat B."/>
            <person name="Kuo A."/>
            <person name="Liang C."/>
            <person name="Lipzen A."/>
            <person name="Lutzoni F."/>
            <person name="Magnuson J."/>
            <person name="Mondo S."/>
            <person name="Nolan M."/>
            <person name="Ohm R."/>
            <person name="Pangilinan J."/>
            <person name="Park H.-J."/>
            <person name="Ramirez L."/>
            <person name="Alfaro M."/>
            <person name="Sun H."/>
            <person name="Tritt A."/>
            <person name="Yoshinaga Y."/>
            <person name="Zwiers L.-H."/>
            <person name="Turgeon B."/>
            <person name="Goodwin S."/>
            <person name="Spatafora J."/>
            <person name="Crous P."/>
            <person name="Grigoriev I."/>
        </authorList>
    </citation>
    <scope>NUCLEOTIDE SEQUENCE</scope>
    <source>
        <strain evidence="4">CBS 122368</strain>
    </source>
</reference>
<keyword evidence="2" id="KW-1133">Transmembrane helix</keyword>
<accession>A0A6A6ITJ2</accession>
<sequence length="279" mass="31922">MENPQVRLIMPQSNDEKPGEIERLVFRRFGVLNTRLLLHLQDQIVKTEKELERLDDALERSDAMRNDRGQGGDVHSKEEFQERARLLDCAKQSLKDYNELLIQNMALRSQTYPPGPRFRAIYEWFRDTKKGHSAPESAYGDRRDDLTLISKPMSVLQRCLEQSSIMRFIQRKMDKRPHGATRDAVPSQFNMPCALIERTFSYLIIASGAFMLVFPMWMLVSVDGVWKKLGLITAFTLSTPLLSIAAVVRPFAILGAMIAYMAILVVFLQVPDEAVSRST</sequence>
<keyword evidence="2" id="KW-0812">Transmembrane</keyword>
<dbReference type="PANTHER" id="PTHR34502">
    <property type="entry name" value="DUF6594 DOMAIN-CONTAINING PROTEIN-RELATED"/>
    <property type="match status" value="1"/>
</dbReference>
<dbReference type="GeneID" id="54586207"/>
<keyword evidence="5" id="KW-1185">Reference proteome</keyword>
<feature type="transmembrane region" description="Helical" evidence="2">
    <location>
        <begin position="200"/>
        <end position="222"/>
    </location>
</feature>